<dbReference type="EMBL" id="ALQB01000282">
    <property type="protein sequence ID" value="EJZ04558.1"/>
    <property type="molecule type" value="Genomic_DNA"/>
</dbReference>
<feature type="transmembrane region" description="Helical" evidence="1">
    <location>
        <begin position="12"/>
        <end position="31"/>
    </location>
</feature>
<dbReference type="GeneID" id="93415515"/>
<proteinExistence type="predicted"/>
<feature type="transmembrane region" description="Helical" evidence="1">
    <location>
        <begin position="37"/>
        <end position="61"/>
    </location>
</feature>
<accession>K0UPS7</accession>
<organism evidence="2 3">
    <name type="scientific">Mycolicibacterium fortuitum subsp. fortuitum DSM 46621 = ATCC 6841 = JCM 6387</name>
    <dbReference type="NCBI Taxonomy" id="1214102"/>
    <lineage>
        <taxon>Bacteria</taxon>
        <taxon>Bacillati</taxon>
        <taxon>Actinomycetota</taxon>
        <taxon>Actinomycetes</taxon>
        <taxon>Mycobacteriales</taxon>
        <taxon>Mycobacteriaceae</taxon>
        <taxon>Mycolicibacterium</taxon>
    </lineage>
</organism>
<dbReference type="Proteomes" id="UP000006043">
    <property type="component" value="Unassembled WGS sequence"/>
</dbReference>
<protein>
    <submittedName>
        <fullName evidence="2">Uncharacterized protein</fullName>
    </submittedName>
</protein>
<evidence type="ECO:0000313" key="3">
    <source>
        <dbReference type="Proteomes" id="UP000006043"/>
    </source>
</evidence>
<keyword evidence="1" id="KW-1133">Transmembrane helix</keyword>
<dbReference type="PATRIC" id="fig|1214102.3.peg.6033"/>
<evidence type="ECO:0000313" key="2">
    <source>
        <dbReference type="EMBL" id="EJZ04558.1"/>
    </source>
</evidence>
<sequence length="163" mass="17143">MSLEQRGGPAIKYAIAALALAVFAAVGVLVLHRSNGAISAVAARQAIGVLIGGLVLLAGGMALRRFARLRQPRQKTLARSEIALLTLGCIITALMVGYMGFVTLAHDKDATDSELADFTPTIQRDRVQSAIDALNDGKLEQGFTRLTYVPGSTVQSDSGLLHG</sequence>
<comment type="caution">
    <text evidence="2">The sequence shown here is derived from an EMBL/GenBank/DDBJ whole genome shotgun (WGS) entry which is preliminary data.</text>
</comment>
<evidence type="ECO:0000256" key="1">
    <source>
        <dbReference type="SAM" id="Phobius"/>
    </source>
</evidence>
<reference evidence="2 3" key="1">
    <citation type="journal article" date="2012" name="J. Bacteriol.">
        <title>Complete Genome Sequence of Mycobacterium fortuitum subsp. fortuitum Type Strain DSM46621.</title>
        <authorList>
            <person name="Ho Y.S."/>
            <person name="Adroub S.A."/>
            <person name="Aleisa F."/>
            <person name="Mahmood H."/>
            <person name="Othoum G."/>
            <person name="Rashid F."/>
            <person name="Zaher M."/>
            <person name="Ali S."/>
            <person name="Bitter W."/>
            <person name="Pain A."/>
            <person name="Abdallah A.M."/>
        </authorList>
    </citation>
    <scope>NUCLEOTIDE SEQUENCE [LARGE SCALE GENOMIC DNA]</scope>
    <source>
        <strain evidence="3">DSM46621</strain>
    </source>
</reference>
<dbReference type="HOGENOM" id="CLU_1625238_0_0_11"/>
<dbReference type="AlphaFoldDB" id="K0UPS7"/>
<feature type="transmembrane region" description="Helical" evidence="1">
    <location>
        <begin position="82"/>
        <end position="101"/>
    </location>
</feature>
<name>K0UPS7_MYCFO</name>
<keyword evidence="1" id="KW-0812">Transmembrane</keyword>
<keyword evidence="1" id="KW-0472">Membrane</keyword>
<dbReference type="RefSeq" id="WP_003879897.1">
    <property type="nucleotide sequence ID" value="NZ_JH814718.1"/>
</dbReference>
<gene>
    <name evidence="2" type="ORF">MFORT_31064</name>
</gene>